<gene>
    <name evidence="1" type="ORF">HNO88_003010</name>
</gene>
<dbReference type="AlphaFoldDB" id="A0A7W7KBY8"/>
<dbReference type="Pfam" id="PF06319">
    <property type="entry name" value="MmcB-like"/>
    <property type="match status" value="1"/>
</dbReference>
<comment type="caution">
    <text evidence="1">The sequence shown here is derived from an EMBL/GenBank/DDBJ whole genome shotgun (WGS) entry which is preliminary data.</text>
</comment>
<dbReference type="Proteomes" id="UP000555448">
    <property type="component" value="Unassembled WGS sequence"/>
</dbReference>
<evidence type="ECO:0000313" key="1">
    <source>
        <dbReference type="EMBL" id="MBB4859681.1"/>
    </source>
</evidence>
<proteinExistence type="predicted"/>
<dbReference type="RefSeq" id="WP_184247035.1">
    <property type="nucleotide sequence ID" value="NZ_JACHLR010000013.1"/>
</dbReference>
<sequence>MTADDILAALIAAAGDAIFATELAMSGGERRCDFWTISPNGSAGFKAIAHEIKVSRADFRRDHAFKQREARLFSDQFYYVTPAGLVKRDEVPDWAGLIEFDGTVLTKVVHAPLRDKDGPTWQFVVSLIRNSGKVNRDTDLLKQRVRLAERTISKVKAALKQRGMQPWEFGINS</sequence>
<name>A0A7W7KBY8_9SPHN</name>
<evidence type="ECO:0000313" key="2">
    <source>
        <dbReference type="Proteomes" id="UP000555448"/>
    </source>
</evidence>
<accession>A0A7W7KBY8</accession>
<keyword evidence="2" id="KW-1185">Reference proteome</keyword>
<organism evidence="1 2">
    <name type="scientific">Novosphingobium chloroacetimidivorans</name>
    <dbReference type="NCBI Taxonomy" id="1428314"/>
    <lineage>
        <taxon>Bacteria</taxon>
        <taxon>Pseudomonadati</taxon>
        <taxon>Pseudomonadota</taxon>
        <taxon>Alphaproteobacteria</taxon>
        <taxon>Sphingomonadales</taxon>
        <taxon>Sphingomonadaceae</taxon>
        <taxon>Novosphingobium</taxon>
    </lineage>
</organism>
<reference evidence="1 2" key="1">
    <citation type="submission" date="2020-08" db="EMBL/GenBank/DDBJ databases">
        <title>Functional genomics of gut bacteria from endangered species of beetles.</title>
        <authorList>
            <person name="Carlos-Shanley C."/>
        </authorList>
    </citation>
    <scope>NUCLEOTIDE SEQUENCE [LARGE SCALE GENOMIC DNA]</scope>
    <source>
        <strain evidence="1 2">S00245</strain>
    </source>
</reference>
<dbReference type="InterPro" id="IPR009394">
    <property type="entry name" value="MmcB-like"/>
</dbReference>
<dbReference type="EMBL" id="JACHLR010000013">
    <property type="protein sequence ID" value="MBB4859681.1"/>
    <property type="molecule type" value="Genomic_DNA"/>
</dbReference>
<protein>
    <recommendedName>
        <fullName evidence="3">MmcB family DNA repair protein</fullName>
    </recommendedName>
</protein>
<evidence type="ECO:0008006" key="3">
    <source>
        <dbReference type="Google" id="ProtNLM"/>
    </source>
</evidence>